<evidence type="ECO:0000256" key="1">
    <source>
        <dbReference type="ARBA" id="ARBA00007789"/>
    </source>
</evidence>
<dbReference type="InterPro" id="IPR050766">
    <property type="entry name" value="Bact_Lucif_Oxidored"/>
</dbReference>
<dbReference type="InterPro" id="IPR019949">
    <property type="entry name" value="CmoO-like"/>
</dbReference>
<dbReference type="Pfam" id="PF00296">
    <property type="entry name" value="Bac_luciferase"/>
    <property type="match status" value="1"/>
</dbReference>
<gene>
    <name evidence="3" type="ORF">CIL03_10545</name>
</gene>
<dbReference type="NCBIfam" id="TIGR03558">
    <property type="entry name" value="oxido_grp_1"/>
    <property type="match status" value="1"/>
</dbReference>
<dbReference type="Proteomes" id="UP000216498">
    <property type="component" value="Unassembled WGS sequence"/>
</dbReference>
<comment type="similarity">
    <text evidence="1">To bacterial alkanal monooxygenase alpha and beta chains.</text>
</comment>
<evidence type="ECO:0000259" key="2">
    <source>
        <dbReference type="Pfam" id="PF00296"/>
    </source>
</evidence>
<dbReference type="GO" id="GO:0016705">
    <property type="term" value="F:oxidoreductase activity, acting on paired donors, with incorporation or reduction of molecular oxygen"/>
    <property type="evidence" value="ECO:0007669"/>
    <property type="project" value="InterPro"/>
</dbReference>
<dbReference type="OrthoDB" id="9780518at2"/>
<comment type="caution">
    <text evidence="3">The sequence shown here is derived from an EMBL/GenBank/DDBJ whole genome shotgun (WGS) entry which is preliminary data.</text>
</comment>
<dbReference type="AlphaFoldDB" id="A0A265N9N0"/>
<dbReference type="PANTHER" id="PTHR30137">
    <property type="entry name" value="LUCIFERASE-LIKE MONOOXYGENASE"/>
    <property type="match status" value="1"/>
</dbReference>
<dbReference type="RefSeq" id="WP_094885810.1">
    <property type="nucleotide sequence ID" value="NZ_NPMS01000004.1"/>
</dbReference>
<evidence type="ECO:0000313" key="3">
    <source>
        <dbReference type="EMBL" id="OZU88718.1"/>
    </source>
</evidence>
<name>A0A265N9N0_9BACI</name>
<dbReference type="InterPro" id="IPR036661">
    <property type="entry name" value="Luciferase-like_sf"/>
</dbReference>
<dbReference type="CDD" id="cd00347">
    <property type="entry name" value="Flavin_utilizing_monoxygenases"/>
    <property type="match status" value="1"/>
</dbReference>
<keyword evidence="4" id="KW-1185">Reference proteome</keyword>
<dbReference type="GO" id="GO:0005829">
    <property type="term" value="C:cytosol"/>
    <property type="evidence" value="ECO:0007669"/>
    <property type="project" value="TreeGrafter"/>
</dbReference>
<dbReference type="InterPro" id="IPR011251">
    <property type="entry name" value="Luciferase-like_dom"/>
</dbReference>
<dbReference type="PANTHER" id="PTHR30137:SF19">
    <property type="entry name" value="LUCIFERASE-LIKE MONOOXYGENASE"/>
    <property type="match status" value="1"/>
</dbReference>
<organism evidence="3 4">
    <name type="scientific">Virgibacillus indicus</name>
    <dbReference type="NCBI Taxonomy" id="2024554"/>
    <lineage>
        <taxon>Bacteria</taxon>
        <taxon>Bacillati</taxon>
        <taxon>Bacillota</taxon>
        <taxon>Bacilli</taxon>
        <taxon>Bacillales</taxon>
        <taxon>Bacillaceae</taxon>
        <taxon>Virgibacillus</taxon>
    </lineage>
</organism>
<sequence length="326" mass="36163">MKLSILDQSPVPAGKTPKESLDATIELAVLAEELGYTRYWTAEHHDMTGLASPSPDIMLALIGAQTKSIRIGSGAVLLPHYKPFNIAERYNMLASLFPGRIDLGLGRAPGGSAEATMALSDNFLQNVKEMPQSLDDLLNFINNSFPEENLFSKIKPEPVPKNSPMPWLLGTSEKSAILASEKGINYAFGHFMTDQDGPSIVRKYKKNSKGKQSLVAVSVICASTTKEAEELALSSQLWKIQQDKVEGGKGIPSIEEAKSYNYTDDEKSKMQKMKDNLIIGTPKEVRVQLEALQEEYQTDEFMLVTITHRFEDRKKSYELLADEFGL</sequence>
<accession>A0A265N9N0</accession>
<dbReference type="EMBL" id="NPMS01000004">
    <property type="protein sequence ID" value="OZU88718.1"/>
    <property type="molecule type" value="Genomic_DNA"/>
</dbReference>
<protein>
    <submittedName>
        <fullName evidence="3">LLM class flavin-dependent oxidoreductase</fullName>
    </submittedName>
</protein>
<dbReference type="SUPFAM" id="SSF51679">
    <property type="entry name" value="Bacterial luciferase-like"/>
    <property type="match status" value="1"/>
</dbReference>
<reference evidence="3 4" key="1">
    <citation type="submission" date="2017-08" db="EMBL/GenBank/DDBJ databases">
        <title>Virgibacillus indicus sp. nov. and Virgibacillus profoundi sp. nov, two moderately halophilic bacteria isolated from marine sediment by using the Microfluidic Streak Plate.</title>
        <authorList>
            <person name="Xu B."/>
            <person name="Hu B."/>
            <person name="Wang J."/>
            <person name="Zhu Y."/>
            <person name="Huang L."/>
            <person name="Du W."/>
            <person name="Huang Y."/>
        </authorList>
    </citation>
    <scope>NUCLEOTIDE SEQUENCE [LARGE SCALE GENOMIC DNA]</scope>
    <source>
        <strain evidence="3 4">IO3-P2-C2</strain>
    </source>
</reference>
<proteinExistence type="predicted"/>
<evidence type="ECO:0000313" key="4">
    <source>
        <dbReference type="Proteomes" id="UP000216498"/>
    </source>
</evidence>
<feature type="domain" description="Luciferase-like" evidence="2">
    <location>
        <begin position="1"/>
        <end position="294"/>
    </location>
</feature>
<dbReference type="Gene3D" id="3.20.20.30">
    <property type="entry name" value="Luciferase-like domain"/>
    <property type="match status" value="1"/>
</dbReference>